<evidence type="ECO:0000256" key="7">
    <source>
        <dbReference type="ARBA" id="ARBA00023136"/>
    </source>
</evidence>
<dbReference type="PROSITE" id="PS50928">
    <property type="entry name" value="ABC_TM1"/>
    <property type="match status" value="1"/>
</dbReference>
<keyword evidence="4" id="KW-1003">Cell membrane</keyword>
<feature type="transmembrane region" description="Helical" evidence="8">
    <location>
        <begin position="71"/>
        <end position="91"/>
    </location>
</feature>
<evidence type="ECO:0000256" key="4">
    <source>
        <dbReference type="ARBA" id="ARBA00022475"/>
    </source>
</evidence>
<accession>A0A1Y6GAR1</accession>
<comment type="similarity">
    <text evidence="2">Belongs to the binding-protein-dependent transport system permease family. CysTW subfamily.</text>
</comment>
<evidence type="ECO:0000256" key="1">
    <source>
        <dbReference type="ARBA" id="ARBA00004651"/>
    </source>
</evidence>
<feature type="transmembrane region" description="Helical" evidence="8">
    <location>
        <begin position="258"/>
        <end position="281"/>
    </location>
</feature>
<comment type="subcellular location">
    <subcellularLocation>
        <location evidence="1">Cell membrane</location>
        <topology evidence="1">Multi-pass membrane protein</topology>
    </subcellularLocation>
</comment>
<evidence type="ECO:0000313" key="11">
    <source>
        <dbReference type="Proteomes" id="UP000194474"/>
    </source>
</evidence>
<keyword evidence="3" id="KW-0813">Transport</keyword>
<keyword evidence="7 8" id="KW-0472">Membrane</keyword>
<evidence type="ECO:0000256" key="5">
    <source>
        <dbReference type="ARBA" id="ARBA00022692"/>
    </source>
</evidence>
<dbReference type="Gene3D" id="1.10.3720.10">
    <property type="entry name" value="MetI-like"/>
    <property type="match status" value="1"/>
</dbReference>
<dbReference type="InterPro" id="IPR035906">
    <property type="entry name" value="MetI-like_sf"/>
</dbReference>
<organism evidence="10 11">
    <name type="scientific">Devosia lucknowensis</name>
    <dbReference type="NCBI Taxonomy" id="1096929"/>
    <lineage>
        <taxon>Bacteria</taxon>
        <taxon>Pseudomonadati</taxon>
        <taxon>Pseudomonadota</taxon>
        <taxon>Alphaproteobacteria</taxon>
        <taxon>Hyphomicrobiales</taxon>
        <taxon>Devosiaceae</taxon>
        <taxon>Devosia</taxon>
    </lineage>
</organism>
<dbReference type="EMBL" id="FXWK01000002">
    <property type="protein sequence ID" value="SMQ85517.1"/>
    <property type="molecule type" value="Genomic_DNA"/>
</dbReference>
<feature type="transmembrane region" description="Helical" evidence="8">
    <location>
        <begin position="196"/>
        <end position="225"/>
    </location>
</feature>
<evidence type="ECO:0000256" key="2">
    <source>
        <dbReference type="ARBA" id="ARBA00007069"/>
    </source>
</evidence>
<dbReference type="PANTHER" id="PTHR42929">
    <property type="entry name" value="INNER MEMBRANE ABC TRANSPORTER PERMEASE PROTEIN YDCU-RELATED-RELATED"/>
    <property type="match status" value="1"/>
</dbReference>
<evidence type="ECO:0000259" key="9">
    <source>
        <dbReference type="PROSITE" id="PS50928"/>
    </source>
</evidence>
<evidence type="ECO:0000256" key="3">
    <source>
        <dbReference type="ARBA" id="ARBA00022448"/>
    </source>
</evidence>
<dbReference type="InterPro" id="IPR000515">
    <property type="entry name" value="MetI-like"/>
</dbReference>
<feature type="transmembrane region" description="Helical" evidence="8">
    <location>
        <begin position="103"/>
        <end position="125"/>
    </location>
</feature>
<gene>
    <name evidence="10" type="ORF">SAMN06295905_2795</name>
</gene>
<name>A0A1Y6GAR1_9HYPH</name>
<evidence type="ECO:0000313" key="10">
    <source>
        <dbReference type="EMBL" id="SMQ85517.1"/>
    </source>
</evidence>
<dbReference type="PANTHER" id="PTHR42929:SF5">
    <property type="entry name" value="ABC TRANSPORTER PERMEASE PROTEIN"/>
    <property type="match status" value="1"/>
</dbReference>
<evidence type="ECO:0000256" key="6">
    <source>
        <dbReference type="ARBA" id="ARBA00022989"/>
    </source>
</evidence>
<feature type="transmembrane region" description="Helical" evidence="8">
    <location>
        <begin position="153"/>
        <end position="175"/>
    </location>
</feature>
<dbReference type="SUPFAM" id="SSF161098">
    <property type="entry name" value="MetI-like"/>
    <property type="match status" value="1"/>
</dbReference>
<keyword evidence="11" id="KW-1185">Reference proteome</keyword>
<proteinExistence type="inferred from homology"/>
<evidence type="ECO:0000256" key="8">
    <source>
        <dbReference type="SAM" id="Phobius"/>
    </source>
</evidence>
<dbReference type="GO" id="GO:0005886">
    <property type="term" value="C:plasma membrane"/>
    <property type="evidence" value="ECO:0007669"/>
    <property type="project" value="UniProtKB-SubCell"/>
</dbReference>
<dbReference type="OrthoDB" id="9807047at2"/>
<reference evidence="11" key="1">
    <citation type="submission" date="2017-04" db="EMBL/GenBank/DDBJ databases">
        <authorList>
            <person name="Varghese N."/>
            <person name="Submissions S."/>
        </authorList>
    </citation>
    <scope>NUCLEOTIDE SEQUENCE [LARGE SCALE GENOMIC DNA]</scope>
</reference>
<dbReference type="AlphaFoldDB" id="A0A1Y6GAR1"/>
<feature type="domain" description="ABC transmembrane type-1" evidence="9">
    <location>
        <begin position="67"/>
        <end position="273"/>
    </location>
</feature>
<dbReference type="Proteomes" id="UP000194474">
    <property type="component" value="Unassembled WGS sequence"/>
</dbReference>
<keyword evidence="6 8" id="KW-1133">Transmembrane helix</keyword>
<keyword evidence="5 8" id="KW-0812">Transmembrane</keyword>
<dbReference type="CDD" id="cd06261">
    <property type="entry name" value="TM_PBP2"/>
    <property type="match status" value="1"/>
</dbReference>
<dbReference type="GO" id="GO:0055085">
    <property type="term" value="P:transmembrane transport"/>
    <property type="evidence" value="ECO:0007669"/>
    <property type="project" value="InterPro"/>
</dbReference>
<sequence length="288" mass="30427">MPFLSNRYSLALLVPSMALLGLVLGVPLYHLLNFSTLTGDFMLQEVSGPTGANYSGLLTDAFFLGVAGRTFLISLCATVMALIFGFPLAALMSRAPAAWRSPIAIIVLSPLLVSMVASSYGWIVILGNNGVINNLLIGLGVIQSPIQLLYTDFAIGVGLVHIILPFMVLSLVAALDRIEPAISEAASTLGANRARVWWHILLPLCVPGIGAGVTLCFSLSISAYVTPAVLGPSGPNFITTLIYQNFINLYEWGTGSAMAFLLLLVAATVVLGLGTLTTILAPAQRRPQ</sequence>
<protein>
    <submittedName>
        <fullName evidence="10">Putative spermidine/putrescine transport system permease protein</fullName>
    </submittedName>
</protein>